<feature type="region of interest" description="Disordered" evidence="4">
    <location>
        <begin position="820"/>
        <end position="840"/>
    </location>
</feature>
<feature type="non-terminal residue" evidence="6">
    <location>
        <position position="1"/>
    </location>
</feature>
<feature type="compositionally biased region" description="Polar residues" evidence="4">
    <location>
        <begin position="938"/>
        <end position="954"/>
    </location>
</feature>
<sequence>APNAIQPIVAYINNKLNTSTTSIKLYGKLMWRQMLIVMNLFTYFAYFLRHEGLLLLKTFLPQCSVDLFGEYVVSWMEQCLKIREDDQNKKVFTNTSYQVLKILLQMSDSMPELKRPVSGLVVPKVIDNFQQILPKEAPLSVLECLEILMSNYGPSCGQQKCKMAGVLHECTREEQHVVVCFLWAKELSTEKVHHKMCPMYDKNCLSQKVCSIGFKSLTRDSEASEIGSGLRKSHGFTTFNWNPNNPPWNENILRSHPRKVQDDDSISPQSYADCVLRQARLKFQPHGQAVNVPSYCTSLRELQQAIYHKRPGLLTMGVILLDINARPPDQHNSCCEHFIVYAWNIHHTVPTCPHIALQNILEKCLLQYIDTVDVNISKRTARCVAFLPLLGGGGSLGANHVARWKQDLQKICATLHRILDDLFDNIRELPVCHKALRKENSYRNTTESETLPLPAITETTPLVRVYQLATRFVNVSRCLQAMLVCEFPVEKTVLPDVILGLVCRGLGVNSHTLGKKVSTDLLMVGAMLPQIHVSLLNIVDALITCCGRNLLPFASVICKLVLQTLKWTSTEKWMYGIEKPYGQLRVAAYNTLTLWLQTSNCSSCVELLSEQLVSIIVQDIRFEKELVTLSVSKIPLWLNSAVMRENEVKNSKSNTGKKQHKNKQALPDEQGIDKSKRHIPDQKANSKTCKAALKALQWILHAAASFIKPDIHRLLQEITVGQLCDIQRTSKPQDLPLPYCDAACRLELYQLLYTLTLEPHTTWPPPTQFALCMLSRGRSDLNMKMAALPEKDHMKTMLEKQNDMKKREENESARLRMRRVHDQRKNDKAYQKKLKKASNLQMRKMRAKRKAQEAQSVPSSGADMYVSGFCTSALTAVEKIVHPAGGTLQFPVSVDEMMELTRNYSQQYATANEVGEFSIDSPEEVTEESSQETEPKQCESNTVASNSKPVASSSDEVEILYENEVKMYDECENDEFSENEVMTVDEDSEEVDNRPLSSLGIREFPNEVIEDGEENAEEEVPVVDIADSDLEVEEQNETETTSLLDDKNDRNEICETPVPQVEDSENDRNEICETPVPQVEDSENIVEDKTEPPISRKSDHEVATTSENAQETIVMSDSTKNNESASDGNKCLSENEVIQTEKDENISQDMQARNKETEAVTSNVDKAIFLETDNSESEDIVLRYDSDDEKDDDGPSAKKMKLDLEESLKNSDTIITNTLKTDSLKQVKDNLERQINEEKQPVNGVGDATEEEMLKSFVDAITE</sequence>
<evidence type="ECO:0000313" key="7">
    <source>
        <dbReference type="Proteomes" id="UP001148838"/>
    </source>
</evidence>
<feature type="domain" description="Pre-rRNA-processing protein RIX1 N-terminal" evidence="5">
    <location>
        <begin position="49"/>
        <end position="169"/>
    </location>
</feature>
<evidence type="ECO:0000256" key="2">
    <source>
        <dbReference type="ARBA" id="ARBA00010511"/>
    </source>
</evidence>
<dbReference type="PANTHER" id="PTHR34105:SF1">
    <property type="entry name" value="PROLINE-, GLUTAMIC ACID- AND LEUCINE-RICH PROTEIN 1"/>
    <property type="match status" value="1"/>
</dbReference>
<keyword evidence="7" id="KW-1185">Reference proteome</keyword>
<evidence type="ECO:0000259" key="5">
    <source>
        <dbReference type="Pfam" id="PF08167"/>
    </source>
</evidence>
<comment type="caution">
    <text evidence="6">The sequence shown here is derived from an EMBL/GenBank/DDBJ whole genome shotgun (WGS) entry which is preliminary data.</text>
</comment>
<keyword evidence="3" id="KW-0539">Nucleus</keyword>
<dbReference type="Proteomes" id="UP001148838">
    <property type="component" value="Unassembled WGS sequence"/>
</dbReference>
<name>A0ABQ8S5J5_PERAM</name>
<feature type="compositionally biased region" description="Basic and acidic residues" evidence="4">
    <location>
        <begin position="1086"/>
        <end position="1102"/>
    </location>
</feature>
<evidence type="ECO:0000256" key="1">
    <source>
        <dbReference type="ARBA" id="ARBA00004123"/>
    </source>
</evidence>
<comment type="similarity">
    <text evidence="2">Belongs to the RIX1/PELP1 family.</text>
</comment>
<feature type="compositionally biased region" description="Basic and acidic residues" evidence="4">
    <location>
        <begin position="1044"/>
        <end position="1053"/>
    </location>
</feature>
<feature type="compositionally biased region" description="Basic and acidic residues" evidence="4">
    <location>
        <begin position="671"/>
        <end position="681"/>
    </location>
</feature>
<feature type="region of interest" description="Disordered" evidence="4">
    <location>
        <begin position="648"/>
        <end position="681"/>
    </location>
</feature>
<gene>
    <name evidence="6" type="ORF">ANN_26175</name>
</gene>
<feature type="compositionally biased region" description="Polar residues" evidence="4">
    <location>
        <begin position="1103"/>
        <end position="1127"/>
    </location>
</feature>
<feature type="region of interest" description="Disordered" evidence="4">
    <location>
        <begin position="920"/>
        <end position="955"/>
    </location>
</feature>
<dbReference type="PANTHER" id="PTHR34105">
    <property type="entry name" value="PROLINE-, GLUTAMIC ACID- AND LEUCINE-RICH PROTEIN 1"/>
    <property type="match status" value="1"/>
</dbReference>
<dbReference type="Pfam" id="PF08167">
    <property type="entry name" value="RIX1"/>
    <property type="match status" value="1"/>
</dbReference>
<proteinExistence type="inferred from homology"/>
<evidence type="ECO:0000256" key="4">
    <source>
        <dbReference type="SAM" id="MobiDB-lite"/>
    </source>
</evidence>
<dbReference type="EMBL" id="JAJSOF020000036">
    <property type="protein sequence ID" value="KAJ4429172.1"/>
    <property type="molecule type" value="Genomic_DNA"/>
</dbReference>
<reference evidence="6 7" key="1">
    <citation type="journal article" date="2022" name="Allergy">
        <title>Genome assembly and annotation of Periplaneta americana reveal a comprehensive cockroach allergen profile.</title>
        <authorList>
            <person name="Wang L."/>
            <person name="Xiong Q."/>
            <person name="Saelim N."/>
            <person name="Wang L."/>
            <person name="Nong W."/>
            <person name="Wan A.T."/>
            <person name="Shi M."/>
            <person name="Liu X."/>
            <person name="Cao Q."/>
            <person name="Hui J.H.L."/>
            <person name="Sookrung N."/>
            <person name="Leung T.F."/>
            <person name="Tungtrongchitr A."/>
            <person name="Tsui S.K.W."/>
        </authorList>
    </citation>
    <scope>NUCLEOTIDE SEQUENCE [LARGE SCALE GENOMIC DNA]</scope>
    <source>
        <strain evidence="6">PWHHKU_190912</strain>
    </source>
</reference>
<comment type="subcellular location">
    <subcellularLocation>
        <location evidence="1">Nucleus</location>
    </subcellularLocation>
</comment>
<evidence type="ECO:0000313" key="6">
    <source>
        <dbReference type="EMBL" id="KAJ4429172.1"/>
    </source>
</evidence>
<organism evidence="6 7">
    <name type="scientific">Periplaneta americana</name>
    <name type="common">American cockroach</name>
    <name type="synonym">Blatta americana</name>
    <dbReference type="NCBI Taxonomy" id="6978"/>
    <lineage>
        <taxon>Eukaryota</taxon>
        <taxon>Metazoa</taxon>
        <taxon>Ecdysozoa</taxon>
        <taxon>Arthropoda</taxon>
        <taxon>Hexapoda</taxon>
        <taxon>Insecta</taxon>
        <taxon>Pterygota</taxon>
        <taxon>Neoptera</taxon>
        <taxon>Polyneoptera</taxon>
        <taxon>Dictyoptera</taxon>
        <taxon>Blattodea</taxon>
        <taxon>Blattoidea</taxon>
        <taxon>Blattidae</taxon>
        <taxon>Blattinae</taxon>
        <taxon>Periplaneta</taxon>
    </lineage>
</organism>
<dbReference type="InterPro" id="IPR012583">
    <property type="entry name" value="RIX1_N"/>
</dbReference>
<feature type="region of interest" description="Disordered" evidence="4">
    <location>
        <begin position="1029"/>
        <end position="1160"/>
    </location>
</feature>
<protein>
    <recommendedName>
        <fullName evidence="5">Pre-rRNA-processing protein RIX1 N-terminal domain-containing protein</fullName>
    </recommendedName>
</protein>
<feature type="compositionally biased region" description="Acidic residues" evidence="4">
    <location>
        <begin position="921"/>
        <end position="931"/>
    </location>
</feature>
<accession>A0ABQ8S5J5</accession>
<evidence type="ECO:0000256" key="3">
    <source>
        <dbReference type="ARBA" id="ARBA00023242"/>
    </source>
</evidence>